<evidence type="ECO:0000313" key="1">
    <source>
        <dbReference type="EMBL" id="KAH7919531.1"/>
    </source>
</evidence>
<dbReference type="Proteomes" id="UP000790709">
    <property type="component" value="Unassembled WGS sequence"/>
</dbReference>
<sequence length="116" mass="12845">MTTRASAMLSMHMGCLTADLWFVAITAYDDLGALETIPTSMEIAAGISTLLPFLVRCFFIYRLWRISHLRIGVAFPQTVSTSGSLSTCQHPFPLFIQWGRPERQQNPIAVGRGRGA</sequence>
<accession>A0ACB8B2T3</accession>
<proteinExistence type="predicted"/>
<protein>
    <submittedName>
        <fullName evidence="1">Uncharacterized protein</fullName>
    </submittedName>
</protein>
<name>A0ACB8B2T3_9AGAM</name>
<reference evidence="1" key="1">
    <citation type="journal article" date="2021" name="New Phytol.">
        <title>Evolutionary innovations through gain and loss of genes in the ectomycorrhizal Boletales.</title>
        <authorList>
            <person name="Wu G."/>
            <person name="Miyauchi S."/>
            <person name="Morin E."/>
            <person name="Kuo A."/>
            <person name="Drula E."/>
            <person name="Varga T."/>
            <person name="Kohler A."/>
            <person name="Feng B."/>
            <person name="Cao Y."/>
            <person name="Lipzen A."/>
            <person name="Daum C."/>
            <person name="Hundley H."/>
            <person name="Pangilinan J."/>
            <person name="Johnson J."/>
            <person name="Barry K."/>
            <person name="LaButti K."/>
            <person name="Ng V."/>
            <person name="Ahrendt S."/>
            <person name="Min B."/>
            <person name="Choi I.G."/>
            <person name="Park H."/>
            <person name="Plett J.M."/>
            <person name="Magnuson J."/>
            <person name="Spatafora J.W."/>
            <person name="Nagy L.G."/>
            <person name="Henrissat B."/>
            <person name="Grigoriev I.V."/>
            <person name="Yang Z.L."/>
            <person name="Xu J."/>
            <person name="Martin F.M."/>
        </authorList>
    </citation>
    <scope>NUCLEOTIDE SEQUENCE</scope>
    <source>
        <strain evidence="1">KUC20120723A-06</strain>
    </source>
</reference>
<keyword evidence="2" id="KW-1185">Reference proteome</keyword>
<comment type="caution">
    <text evidence="1">The sequence shown here is derived from an EMBL/GenBank/DDBJ whole genome shotgun (WGS) entry which is preliminary data.</text>
</comment>
<gene>
    <name evidence="1" type="ORF">BV22DRAFT_856462</name>
</gene>
<evidence type="ECO:0000313" key="2">
    <source>
        <dbReference type="Proteomes" id="UP000790709"/>
    </source>
</evidence>
<dbReference type="EMBL" id="MU266652">
    <property type="protein sequence ID" value="KAH7919531.1"/>
    <property type="molecule type" value="Genomic_DNA"/>
</dbReference>
<organism evidence="1 2">
    <name type="scientific">Leucogyrophana mollusca</name>
    <dbReference type="NCBI Taxonomy" id="85980"/>
    <lineage>
        <taxon>Eukaryota</taxon>
        <taxon>Fungi</taxon>
        <taxon>Dikarya</taxon>
        <taxon>Basidiomycota</taxon>
        <taxon>Agaricomycotina</taxon>
        <taxon>Agaricomycetes</taxon>
        <taxon>Agaricomycetidae</taxon>
        <taxon>Boletales</taxon>
        <taxon>Boletales incertae sedis</taxon>
        <taxon>Leucogyrophana</taxon>
    </lineage>
</organism>